<dbReference type="RefSeq" id="WP_190918476.1">
    <property type="nucleotide sequence ID" value="NZ_JACXIZ010000021.1"/>
</dbReference>
<comment type="caution">
    <text evidence="2">The sequence shown here is derived from an EMBL/GenBank/DDBJ whole genome shotgun (WGS) entry which is preliminary data.</text>
</comment>
<reference evidence="2" key="1">
    <citation type="submission" date="2020-09" db="EMBL/GenBank/DDBJ databases">
        <title>A novel bacterium of genus Paenibacillus, isolated from South China Sea.</title>
        <authorList>
            <person name="Huang H."/>
            <person name="Mo K."/>
            <person name="Hu Y."/>
        </authorList>
    </citation>
    <scope>NUCLEOTIDE SEQUENCE</scope>
    <source>
        <strain evidence="2">IB182496</strain>
    </source>
</reference>
<evidence type="ECO:0000313" key="3">
    <source>
        <dbReference type="Proteomes" id="UP000621560"/>
    </source>
</evidence>
<evidence type="ECO:0000313" key="2">
    <source>
        <dbReference type="EMBL" id="MBD2846244.1"/>
    </source>
</evidence>
<keyword evidence="1" id="KW-0732">Signal</keyword>
<dbReference type="AlphaFoldDB" id="A0A927BVF7"/>
<proteinExistence type="predicted"/>
<organism evidence="2 3">
    <name type="scientific">Paenibacillus sabuli</name>
    <dbReference type="NCBI Taxonomy" id="2772509"/>
    <lineage>
        <taxon>Bacteria</taxon>
        <taxon>Bacillati</taxon>
        <taxon>Bacillota</taxon>
        <taxon>Bacilli</taxon>
        <taxon>Bacillales</taxon>
        <taxon>Paenibacillaceae</taxon>
        <taxon>Paenibacillus</taxon>
    </lineage>
</organism>
<protein>
    <submittedName>
        <fullName evidence="2">Cyclic lactone autoinducer peptide</fullName>
    </submittedName>
</protein>
<evidence type="ECO:0000256" key="1">
    <source>
        <dbReference type="SAM" id="SignalP"/>
    </source>
</evidence>
<feature type="chain" id="PRO_5037048426" evidence="1">
    <location>
        <begin position="20"/>
        <end position="42"/>
    </location>
</feature>
<keyword evidence="3" id="KW-1185">Reference proteome</keyword>
<dbReference type="NCBIfam" id="TIGR04223">
    <property type="entry name" value="quorum_AgrD"/>
    <property type="match status" value="1"/>
</dbReference>
<accession>A0A927BVF7</accession>
<dbReference type="InterPro" id="IPR009229">
    <property type="entry name" value="AgrD"/>
</dbReference>
<sequence length="42" mass="4506">MKKNVFKLVAVALTMIATAAVSTASIFVFNNPVPEDLLKNKA</sequence>
<dbReference type="EMBL" id="JACXIZ010000021">
    <property type="protein sequence ID" value="MBD2846244.1"/>
    <property type="molecule type" value="Genomic_DNA"/>
</dbReference>
<feature type="signal peptide" evidence="1">
    <location>
        <begin position="1"/>
        <end position="19"/>
    </location>
</feature>
<gene>
    <name evidence="2" type="ORF">IDH44_13645</name>
</gene>
<name>A0A927BVF7_9BACL</name>
<dbReference type="Proteomes" id="UP000621560">
    <property type="component" value="Unassembled WGS sequence"/>
</dbReference>